<dbReference type="SUPFAM" id="SSF81901">
    <property type="entry name" value="HCP-like"/>
    <property type="match status" value="1"/>
</dbReference>
<dbReference type="AlphaFoldDB" id="A0A9X8HI06"/>
<dbReference type="SMART" id="SM00671">
    <property type="entry name" value="SEL1"/>
    <property type="match status" value="5"/>
</dbReference>
<gene>
    <name evidence="1" type="ORF">EDF85_2456</name>
</gene>
<evidence type="ECO:0008006" key="3">
    <source>
        <dbReference type="Google" id="ProtNLM"/>
    </source>
</evidence>
<dbReference type="Pfam" id="PF08238">
    <property type="entry name" value="Sel1"/>
    <property type="match status" value="5"/>
</dbReference>
<reference evidence="1 2" key="1">
    <citation type="submission" date="2018-11" db="EMBL/GenBank/DDBJ databases">
        <title>Genomic analyses of the natural microbiome of Caenorhabditis elegans.</title>
        <authorList>
            <person name="Samuel B."/>
        </authorList>
    </citation>
    <scope>NUCLEOTIDE SEQUENCE [LARGE SCALE GENOMIC DNA]</scope>
    <source>
        <strain evidence="1 2">BIGb0473</strain>
    </source>
</reference>
<comment type="caution">
    <text evidence="1">The sequence shown here is derived from an EMBL/GenBank/DDBJ whole genome shotgun (WGS) entry which is preliminary data.</text>
</comment>
<protein>
    <recommendedName>
        <fullName evidence="3">Sel1 repeat family protein</fullName>
    </recommendedName>
</protein>
<dbReference type="Gene3D" id="1.25.40.10">
    <property type="entry name" value="Tetratricopeptide repeat domain"/>
    <property type="match status" value="1"/>
</dbReference>
<accession>A0A9X8HI06</accession>
<dbReference type="InterPro" id="IPR006597">
    <property type="entry name" value="Sel1-like"/>
</dbReference>
<dbReference type="PANTHER" id="PTHR43628:SF1">
    <property type="entry name" value="CHITIN SYNTHASE REGULATORY FACTOR 2-RELATED"/>
    <property type="match status" value="1"/>
</dbReference>
<evidence type="ECO:0000313" key="2">
    <source>
        <dbReference type="Proteomes" id="UP000269115"/>
    </source>
</evidence>
<dbReference type="PANTHER" id="PTHR43628">
    <property type="entry name" value="ACTIVATOR OF C KINASE PROTEIN 1-RELATED"/>
    <property type="match status" value="1"/>
</dbReference>
<dbReference type="EMBL" id="RJUR01000013">
    <property type="protein sequence ID" value="ROQ49672.1"/>
    <property type="molecule type" value="Genomic_DNA"/>
</dbReference>
<proteinExistence type="predicted"/>
<dbReference type="InterPro" id="IPR011990">
    <property type="entry name" value="TPR-like_helical_dom_sf"/>
</dbReference>
<dbReference type="RefSeq" id="WP_116052917.1">
    <property type="nucleotide sequence ID" value="NZ_RJUR01000013.1"/>
</dbReference>
<dbReference type="InterPro" id="IPR052945">
    <property type="entry name" value="Mitotic_Regulator"/>
</dbReference>
<organism evidence="1 2">
    <name type="scientific">Pseudomonas putida</name>
    <name type="common">Arthrobacter siderocapsulatus</name>
    <dbReference type="NCBI Taxonomy" id="303"/>
    <lineage>
        <taxon>Bacteria</taxon>
        <taxon>Pseudomonadati</taxon>
        <taxon>Pseudomonadota</taxon>
        <taxon>Gammaproteobacteria</taxon>
        <taxon>Pseudomonadales</taxon>
        <taxon>Pseudomonadaceae</taxon>
        <taxon>Pseudomonas</taxon>
    </lineage>
</organism>
<name>A0A9X8HI06_PSEPU</name>
<evidence type="ECO:0000313" key="1">
    <source>
        <dbReference type="EMBL" id="ROQ49672.1"/>
    </source>
</evidence>
<sequence length="260" mass="28077">MTFSLRREEQVDIDQLHQLIEHSPGKAAQALLAAAAQNVVEAQLLLGQILLDGRGIEQDPALARTWFGIAARQGSSMGHNMLGRCLEHGWGGQADLAAAAGHYRAAAAAGLDWGQYNLANLLATGRGVGQDHAAALHLYQQAAHAGHAKSMNLLGRYLEQGLACAADRHAAMHWYRLSAEAGDFRGQFSHAAILAEQGHMEQSLVWLQKALEQGNGNFLRAAVASLEQAEQPQIQAMAGAYRQRLEQVSRQATESLHSRV</sequence>
<dbReference type="Proteomes" id="UP000269115">
    <property type="component" value="Unassembled WGS sequence"/>
</dbReference>